<evidence type="ECO:0000256" key="9">
    <source>
        <dbReference type="SAM" id="Phobius"/>
    </source>
</evidence>
<keyword evidence="12" id="KW-1185">Reference proteome</keyword>
<feature type="compositionally biased region" description="Polar residues" evidence="8">
    <location>
        <begin position="161"/>
        <end position="170"/>
    </location>
</feature>
<dbReference type="SUPFAM" id="SSF81321">
    <property type="entry name" value="Family A G protein-coupled receptor-like"/>
    <property type="match status" value="1"/>
</dbReference>
<dbReference type="Gene3D" id="1.20.1070.10">
    <property type="entry name" value="Rhodopsin 7-helix transmembrane proteins"/>
    <property type="match status" value="1"/>
</dbReference>
<reference evidence="11 12" key="1">
    <citation type="journal article" date="2021" name="Elife">
        <title>Chloroplast acquisition without the gene transfer in kleptoplastic sea slugs, Plakobranchus ocellatus.</title>
        <authorList>
            <person name="Maeda T."/>
            <person name="Takahashi S."/>
            <person name="Yoshida T."/>
            <person name="Shimamura S."/>
            <person name="Takaki Y."/>
            <person name="Nagai Y."/>
            <person name="Toyoda A."/>
            <person name="Suzuki Y."/>
            <person name="Arimoto A."/>
            <person name="Ishii H."/>
            <person name="Satoh N."/>
            <person name="Nishiyama T."/>
            <person name="Hasebe M."/>
            <person name="Maruyama T."/>
            <person name="Minagawa J."/>
            <person name="Obokata J."/>
            <person name="Shigenobu S."/>
        </authorList>
    </citation>
    <scope>NUCLEOTIDE SEQUENCE [LARGE SCALE GENOMIC DNA]</scope>
</reference>
<name>A0AAV4ASM5_9GAST</name>
<keyword evidence="4" id="KW-0297">G-protein coupled receptor</keyword>
<evidence type="ECO:0000256" key="6">
    <source>
        <dbReference type="ARBA" id="ARBA00023170"/>
    </source>
</evidence>
<keyword evidence="5 9" id="KW-0472">Membrane</keyword>
<feature type="transmembrane region" description="Helical" evidence="9">
    <location>
        <begin position="72"/>
        <end position="92"/>
    </location>
</feature>
<dbReference type="PANTHER" id="PTHR45695">
    <property type="entry name" value="LEUCOKININ RECEPTOR-RELATED"/>
    <property type="match status" value="1"/>
</dbReference>
<dbReference type="AlphaFoldDB" id="A0AAV4ASM5"/>
<protein>
    <submittedName>
        <fullName evidence="11">Chemosensory receptor a</fullName>
    </submittedName>
</protein>
<keyword evidence="7" id="KW-0807">Transducer</keyword>
<dbReference type="GO" id="GO:0005886">
    <property type="term" value="C:plasma membrane"/>
    <property type="evidence" value="ECO:0007669"/>
    <property type="project" value="TreeGrafter"/>
</dbReference>
<evidence type="ECO:0000256" key="7">
    <source>
        <dbReference type="ARBA" id="ARBA00023224"/>
    </source>
</evidence>
<dbReference type="GO" id="GO:0004930">
    <property type="term" value="F:G protein-coupled receptor activity"/>
    <property type="evidence" value="ECO:0007669"/>
    <property type="project" value="UniProtKB-KW"/>
</dbReference>
<proteinExistence type="predicted"/>
<feature type="transmembrane region" description="Helical" evidence="9">
    <location>
        <begin position="12"/>
        <end position="32"/>
    </location>
</feature>
<keyword evidence="3 9" id="KW-1133">Transmembrane helix</keyword>
<evidence type="ECO:0000256" key="1">
    <source>
        <dbReference type="ARBA" id="ARBA00004141"/>
    </source>
</evidence>
<feature type="region of interest" description="Disordered" evidence="8">
    <location>
        <begin position="161"/>
        <end position="181"/>
    </location>
</feature>
<accession>A0AAV4ASM5</accession>
<evidence type="ECO:0000256" key="2">
    <source>
        <dbReference type="ARBA" id="ARBA00022692"/>
    </source>
</evidence>
<evidence type="ECO:0000313" key="11">
    <source>
        <dbReference type="EMBL" id="GFO10327.1"/>
    </source>
</evidence>
<keyword evidence="6 11" id="KW-0675">Receptor</keyword>
<evidence type="ECO:0000256" key="3">
    <source>
        <dbReference type="ARBA" id="ARBA00022989"/>
    </source>
</evidence>
<gene>
    <name evidence="11" type="ORF">PoB_003683200</name>
</gene>
<dbReference type="PROSITE" id="PS50262">
    <property type="entry name" value="G_PROTEIN_RECEP_F1_2"/>
    <property type="match status" value="1"/>
</dbReference>
<organism evidence="11 12">
    <name type="scientific">Plakobranchus ocellatus</name>
    <dbReference type="NCBI Taxonomy" id="259542"/>
    <lineage>
        <taxon>Eukaryota</taxon>
        <taxon>Metazoa</taxon>
        <taxon>Spiralia</taxon>
        <taxon>Lophotrochozoa</taxon>
        <taxon>Mollusca</taxon>
        <taxon>Gastropoda</taxon>
        <taxon>Heterobranchia</taxon>
        <taxon>Euthyneura</taxon>
        <taxon>Panpulmonata</taxon>
        <taxon>Sacoglossa</taxon>
        <taxon>Placobranchoidea</taxon>
        <taxon>Plakobranchidae</taxon>
        <taxon>Plakobranchus</taxon>
    </lineage>
</organism>
<feature type="transmembrane region" description="Helical" evidence="9">
    <location>
        <begin position="112"/>
        <end position="137"/>
    </location>
</feature>
<dbReference type="PANTHER" id="PTHR45695:SF9">
    <property type="entry name" value="LEUCOKININ RECEPTOR"/>
    <property type="match status" value="1"/>
</dbReference>
<evidence type="ECO:0000256" key="4">
    <source>
        <dbReference type="ARBA" id="ARBA00023040"/>
    </source>
</evidence>
<dbReference type="InterPro" id="IPR017452">
    <property type="entry name" value="GPCR_Rhodpsn_7TM"/>
</dbReference>
<evidence type="ECO:0000313" key="12">
    <source>
        <dbReference type="Proteomes" id="UP000735302"/>
    </source>
</evidence>
<feature type="domain" description="G-protein coupled receptors family 1 profile" evidence="10">
    <location>
        <begin position="1"/>
        <end position="135"/>
    </location>
</feature>
<keyword evidence="2 9" id="KW-0812">Transmembrane</keyword>
<evidence type="ECO:0000259" key="10">
    <source>
        <dbReference type="PROSITE" id="PS50262"/>
    </source>
</evidence>
<evidence type="ECO:0000256" key="5">
    <source>
        <dbReference type="ARBA" id="ARBA00023136"/>
    </source>
</evidence>
<feature type="region of interest" description="Disordered" evidence="8">
    <location>
        <begin position="43"/>
        <end position="64"/>
    </location>
</feature>
<evidence type="ECO:0000256" key="8">
    <source>
        <dbReference type="SAM" id="MobiDB-lite"/>
    </source>
</evidence>
<comment type="caution">
    <text evidence="11">The sequence shown here is derived from an EMBL/GenBank/DDBJ whole genome shotgun (WGS) entry which is preliminary data.</text>
</comment>
<sequence>MEHIKDSINHIMLPFVGQIIIMCTTILMVSALQASSSFRQKTKEDTSHNEALGPNSTGSSSWRHMTNRDKRVVKMVTIISTIFMICNTPMVVGMTCRRAFPEFKINGVYHNVHLTLFAIVFIASSLSASVNTFVYYFGSSRFKQRFHEIFGLDENTIKSQSESKGKSITTGEEIGDGNGGR</sequence>
<comment type="subcellular location">
    <subcellularLocation>
        <location evidence="1">Membrane</location>
        <topology evidence="1">Multi-pass membrane protein</topology>
    </subcellularLocation>
</comment>
<dbReference type="EMBL" id="BLXT01004151">
    <property type="protein sequence ID" value="GFO10327.1"/>
    <property type="molecule type" value="Genomic_DNA"/>
</dbReference>
<feature type="compositionally biased region" description="Polar residues" evidence="8">
    <location>
        <begin position="54"/>
        <end position="64"/>
    </location>
</feature>
<dbReference type="Proteomes" id="UP000735302">
    <property type="component" value="Unassembled WGS sequence"/>
</dbReference>